<comment type="caution">
    <text evidence="1">The sequence shown here is derived from an EMBL/GenBank/DDBJ whole genome shotgun (WGS) entry which is preliminary data.</text>
</comment>
<accession>A0ABR1YSX5</accession>
<dbReference type="Proteomes" id="UP001492380">
    <property type="component" value="Unassembled WGS sequence"/>
</dbReference>
<gene>
    <name evidence="1" type="ORF">HDK90DRAFT_212697</name>
</gene>
<dbReference type="EMBL" id="JBBWRZ010000004">
    <property type="protein sequence ID" value="KAK8238078.1"/>
    <property type="molecule type" value="Genomic_DNA"/>
</dbReference>
<name>A0ABR1YSX5_9PEZI</name>
<protein>
    <submittedName>
        <fullName evidence="1">Uncharacterized protein</fullName>
    </submittedName>
</protein>
<reference evidence="1 2" key="1">
    <citation type="submission" date="2024-04" db="EMBL/GenBank/DDBJ databases">
        <title>Phyllosticta paracitricarpa is synonymous to the EU quarantine fungus P. citricarpa based on phylogenomic analyses.</title>
        <authorList>
            <consortium name="Lawrence Berkeley National Laboratory"/>
            <person name="Van Ingen-Buijs V.A."/>
            <person name="Van Westerhoven A.C."/>
            <person name="Haridas S."/>
            <person name="Skiadas P."/>
            <person name="Martin F."/>
            <person name="Groenewald J.Z."/>
            <person name="Crous P.W."/>
            <person name="Seidl M.F."/>
        </authorList>
    </citation>
    <scope>NUCLEOTIDE SEQUENCE [LARGE SCALE GENOMIC DNA]</scope>
    <source>
        <strain evidence="1 2">CBS 123374</strain>
    </source>
</reference>
<sequence length="596" mass="65913">MALSDDEIRANVVDEHCRVGWPRFLSKPSEFIPHGVLISDISAIQTILRPLTDHVNACCYVGKVVIVGGNRPPVSTLRLVVGAKKESVIWTYFLVQLVRATQDLKTCEGAIFVEIVEGGFPQFAPVGAGHPALDGWENSLAPAVMGILKKSSLLWQGLTLVRFGSSYCSDAPITMLIEASDAEDPRWEAQVTLSIKAKIQELRAPVRYVSVWQTLDMRSIFPCDFNRNLFSNRWLKEPVIFVGDGIAPEDSLGSVGTVGEMVELQDVGGDKTLHLLTNFHVINNASLAKVLASDSPSTPLKSHCFTGRTSSYPVKVPADLDTTVALNTIDRTISTMEKTLQMYRREPVSIEDEERYLSLMKHTQDVIDSSRNLRKIVLRYKSFPGGSIRATSGQQHHVEKRKNYALDWALINIERTRWVFPSNYKYAVAGGNRNVNVEGPFSLPSWVPFLLPQTFTTHIQEINEVVKLGRITGWSAGLINHATYFWKPIQDRGAHVDKRCGREDPVLSCIQIVPPVYGNAGQARPLGGFASGGDCGSVVKDWSNGSWVGLLIGAHPLFRWGLMTPIAKVLKSIEDVTGETVTEPQPINTSDMHQES</sequence>
<proteinExistence type="predicted"/>
<keyword evidence="2" id="KW-1185">Reference proteome</keyword>
<evidence type="ECO:0000313" key="2">
    <source>
        <dbReference type="Proteomes" id="UP001492380"/>
    </source>
</evidence>
<organism evidence="1 2">
    <name type="scientific">Phyllosticta capitalensis</name>
    <dbReference type="NCBI Taxonomy" id="121624"/>
    <lineage>
        <taxon>Eukaryota</taxon>
        <taxon>Fungi</taxon>
        <taxon>Dikarya</taxon>
        <taxon>Ascomycota</taxon>
        <taxon>Pezizomycotina</taxon>
        <taxon>Dothideomycetes</taxon>
        <taxon>Dothideomycetes incertae sedis</taxon>
        <taxon>Botryosphaeriales</taxon>
        <taxon>Phyllostictaceae</taxon>
        <taxon>Phyllosticta</taxon>
    </lineage>
</organism>
<evidence type="ECO:0000313" key="1">
    <source>
        <dbReference type="EMBL" id="KAK8238078.1"/>
    </source>
</evidence>